<keyword evidence="2" id="KW-1185">Reference proteome</keyword>
<dbReference type="AlphaFoldDB" id="A0AA38GLD1"/>
<dbReference type="EMBL" id="JAHRHJ020000003">
    <property type="protein sequence ID" value="KAH9324014.1"/>
    <property type="molecule type" value="Genomic_DNA"/>
</dbReference>
<comment type="caution">
    <text evidence="1">The sequence shown here is derived from an EMBL/GenBank/DDBJ whole genome shotgun (WGS) entry which is preliminary data.</text>
</comment>
<evidence type="ECO:0000313" key="2">
    <source>
        <dbReference type="Proteomes" id="UP000824469"/>
    </source>
</evidence>
<dbReference type="Proteomes" id="UP000824469">
    <property type="component" value="Unassembled WGS sequence"/>
</dbReference>
<feature type="non-terminal residue" evidence="1">
    <location>
        <position position="1"/>
    </location>
</feature>
<name>A0AA38GLD1_TAXCH</name>
<feature type="non-terminal residue" evidence="1">
    <location>
        <position position="69"/>
    </location>
</feature>
<reference evidence="1 2" key="1">
    <citation type="journal article" date="2021" name="Nat. Plants">
        <title>The Taxus genome provides insights into paclitaxel biosynthesis.</title>
        <authorList>
            <person name="Xiong X."/>
            <person name="Gou J."/>
            <person name="Liao Q."/>
            <person name="Li Y."/>
            <person name="Zhou Q."/>
            <person name="Bi G."/>
            <person name="Li C."/>
            <person name="Du R."/>
            <person name="Wang X."/>
            <person name="Sun T."/>
            <person name="Guo L."/>
            <person name="Liang H."/>
            <person name="Lu P."/>
            <person name="Wu Y."/>
            <person name="Zhang Z."/>
            <person name="Ro D.K."/>
            <person name="Shang Y."/>
            <person name="Huang S."/>
            <person name="Yan J."/>
        </authorList>
    </citation>
    <scope>NUCLEOTIDE SEQUENCE [LARGE SCALE GENOMIC DNA]</scope>
    <source>
        <strain evidence="1">Ta-2019</strain>
    </source>
</reference>
<organism evidence="1 2">
    <name type="scientific">Taxus chinensis</name>
    <name type="common">Chinese yew</name>
    <name type="synonym">Taxus wallichiana var. chinensis</name>
    <dbReference type="NCBI Taxonomy" id="29808"/>
    <lineage>
        <taxon>Eukaryota</taxon>
        <taxon>Viridiplantae</taxon>
        <taxon>Streptophyta</taxon>
        <taxon>Embryophyta</taxon>
        <taxon>Tracheophyta</taxon>
        <taxon>Spermatophyta</taxon>
        <taxon>Pinopsida</taxon>
        <taxon>Pinidae</taxon>
        <taxon>Conifers II</taxon>
        <taxon>Cupressales</taxon>
        <taxon>Taxaceae</taxon>
        <taxon>Taxus</taxon>
    </lineage>
</organism>
<sequence>ASAQGAKQEDIATEKENNKNFIARKIVGYETMCQTTKDALRKVGWAFDHFQDLDPILKAYTTQEEVNFV</sequence>
<gene>
    <name evidence="1" type="ORF">KI387_044471</name>
</gene>
<proteinExistence type="predicted"/>
<evidence type="ECO:0000313" key="1">
    <source>
        <dbReference type="EMBL" id="KAH9324014.1"/>
    </source>
</evidence>
<protein>
    <submittedName>
        <fullName evidence="1">Uncharacterized protein</fullName>
    </submittedName>
</protein>
<accession>A0AA38GLD1</accession>